<proteinExistence type="predicted"/>
<name>R7ZYT0_9BACT</name>
<sequence length="43" mass="5175">MVQVAVNQNLLRKASANTFSFYHLPNSNRWFKFDIICHFKKFI</sequence>
<evidence type="ECO:0000313" key="2">
    <source>
        <dbReference type="Proteomes" id="UP000013909"/>
    </source>
</evidence>
<keyword evidence="2" id="KW-1185">Reference proteome</keyword>
<dbReference type="AlphaFoldDB" id="R7ZYT0"/>
<dbReference type="Proteomes" id="UP000013909">
    <property type="component" value="Unassembled WGS sequence"/>
</dbReference>
<accession>R7ZYT0</accession>
<gene>
    <name evidence="1" type="ORF">ADIS_0250</name>
</gene>
<organism evidence="1 2">
    <name type="scientific">Lunatimonas lonarensis</name>
    <dbReference type="NCBI Taxonomy" id="1232681"/>
    <lineage>
        <taxon>Bacteria</taxon>
        <taxon>Pseudomonadati</taxon>
        <taxon>Bacteroidota</taxon>
        <taxon>Cytophagia</taxon>
        <taxon>Cytophagales</taxon>
        <taxon>Cyclobacteriaceae</taxon>
    </lineage>
</organism>
<dbReference type="EMBL" id="AQHR01000010">
    <property type="protein sequence ID" value="EON79245.1"/>
    <property type="molecule type" value="Genomic_DNA"/>
</dbReference>
<comment type="caution">
    <text evidence="1">The sequence shown here is derived from an EMBL/GenBank/DDBJ whole genome shotgun (WGS) entry which is preliminary data.</text>
</comment>
<evidence type="ECO:0000313" key="1">
    <source>
        <dbReference type="EMBL" id="EON79245.1"/>
    </source>
</evidence>
<protein>
    <submittedName>
        <fullName evidence="1">Uncharacterized protein</fullName>
    </submittedName>
</protein>
<reference evidence="1 2" key="1">
    <citation type="submission" date="2013-02" db="EMBL/GenBank/DDBJ databases">
        <title>A novel strain isolated from Lonar lake, Maharashtra, India.</title>
        <authorList>
            <person name="Singh A."/>
        </authorList>
    </citation>
    <scope>NUCLEOTIDE SEQUENCE [LARGE SCALE GENOMIC DNA]</scope>
    <source>
        <strain evidence="1 2">AK24</strain>
    </source>
</reference>
<dbReference type="STRING" id="1232681.ADIS_0250"/>